<accession>A0A2T4RJ49</accession>
<comment type="caution">
    <text evidence="1">The sequence shown here is derived from an EMBL/GenBank/DDBJ whole genome shotgun (WGS) entry which is preliminary data.</text>
</comment>
<proteinExistence type="predicted"/>
<dbReference type="EMBL" id="QXVO01000004">
    <property type="protein sequence ID" value="RIO47273.1"/>
    <property type="molecule type" value="Genomic_DNA"/>
</dbReference>
<protein>
    <submittedName>
        <fullName evidence="1">Uncharacterized protein</fullName>
    </submittedName>
</protein>
<gene>
    <name evidence="1" type="ORF">BUZ57_01955</name>
</gene>
<evidence type="ECO:0000313" key="1">
    <source>
        <dbReference type="EMBL" id="RIO47273.1"/>
    </source>
</evidence>
<dbReference type="RefSeq" id="WP_107633681.1">
    <property type="nucleotide sequence ID" value="NZ_CP118163.1"/>
</dbReference>
<organism evidence="1 2">
    <name type="scientific">Staphylococcus hyicus</name>
    <dbReference type="NCBI Taxonomy" id="1284"/>
    <lineage>
        <taxon>Bacteria</taxon>
        <taxon>Bacillati</taxon>
        <taxon>Bacillota</taxon>
        <taxon>Bacilli</taxon>
        <taxon>Bacillales</taxon>
        <taxon>Staphylococcaceae</taxon>
        <taxon>Staphylococcus</taxon>
    </lineage>
</organism>
<evidence type="ECO:0000313" key="2">
    <source>
        <dbReference type="Proteomes" id="UP000285625"/>
    </source>
</evidence>
<name>A0A2T4RJ49_STAHY</name>
<reference evidence="1 2" key="1">
    <citation type="journal article" date="2016" name="Front. Microbiol.">
        <title>Comprehensive Phylogenetic Analysis of Bovine Non-aureus Staphylococci Species Based on Whole-Genome Sequencing.</title>
        <authorList>
            <person name="Naushad S."/>
            <person name="Barkema H.W."/>
            <person name="Luby C."/>
            <person name="Condas L.A."/>
            <person name="Nobrega D.B."/>
            <person name="Carson D.A."/>
            <person name="De Buck J."/>
        </authorList>
    </citation>
    <scope>NUCLEOTIDE SEQUENCE [LARGE SCALE GENOMIC DNA]</scope>
    <source>
        <strain evidence="1 2">SNUC 5959</strain>
    </source>
</reference>
<dbReference type="Proteomes" id="UP000285625">
    <property type="component" value="Unassembled WGS sequence"/>
</dbReference>
<sequence length="270" mass="30523">MKKKDLTTIMMGLTLILQLIIVLINLFNLKRIDYEMIYSSEMKALSSLDQVMYLYASMSLYSLGLIINSVIFAFGCFIYYIYLKKGSVKAHHVCGLGLVSFITNPLGGILWFLIAANYQNQFNVALWGQRLMIVSVILVGSAPILSVLSTYMILIEQPIISAHLSSFDSLLHGSVWTIWIKMAVDSNSESFIYIHYLLSIFQYFAALTLGIVTVFQKVGSKKWKVFIILTFIVQSFIMNLGALLTLAAIILVFVAQRQQSKKSYVLDYDI</sequence>
<dbReference type="AlphaFoldDB" id="A0A2T4RJ49"/>